<dbReference type="Pfam" id="PF11251">
    <property type="entry name" value="DUF3050"/>
    <property type="match status" value="1"/>
</dbReference>
<organism evidence="1 2">
    <name type="scientific">Sulfobacillus harzensis</name>
    <dbReference type="NCBI Taxonomy" id="2729629"/>
    <lineage>
        <taxon>Bacteria</taxon>
        <taxon>Bacillati</taxon>
        <taxon>Bacillota</taxon>
        <taxon>Clostridia</taxon>
        <taxon>Eubacteriales</taxon>
        <taxon>Clostridiales Family XVII. Incertae Sedis</taxon>
        <taxon>Sulfobacillus</taxon>
    </lineage>
</organism>
<gene>
    <name evidence="1" type="ORF">HIJ39_20935</name>
</gene>
<evidence type="ECO:0000313" key="1">
    <source>
        <dbReference type="EMBL" id="NMP24778.1"/>
    </source>
</evidence>
<dbReference type="Proteomes" id="UP000533476">
    <property type="component" value="Unassembled WGS sequence"/>
</dbReference>
<dbReference type="InterPro" id="IPR016084">
    <property type="entry name" value="Haem_Oase-like_multi-hlx"/>
</dbReference>
<dbReference type="AlphaFoldDB" id="A0A7Y0L858"/>
<comment type="caution">
    <text evidence="1">The sequence shown here is derived from an EMBL/GenBank/DDBJ whole genome shotgun (WGS) entry which is preliminary data.</text>
</comment>
<dbReference type="InterPro" id="IPR024423">
    <property type="entry name" value="DUF3050"/>
</dbReference>
<dbReference type="Gene3D" id="1.20.910.10">
    <property type="entry name" value="Heme oxygenase-like"/>
    <property type="match status" value="1"/>
</dbReference>
<dbReference type="EMBL" id="JABBVZ010000148">
    <property type="protein sequence ID" value="NMP24778.1"/>
    <property type="molecule type" value="Genomic_DNA"/>
</dbReference>
<evidence type="ECO:0000313" key="2">
    <source>
        <dbReference type="Proteomes" id="UP000533476"/>
    </source>
</evidence>
<accession>A0A7Y0L858</accession>
<reference evidence="1 2" key="1">
    <citation type="submission" date="2020-04" db="EMBL/GenBank/DDBJ databases">
        <authorList>
            <person name="Zhang R."/>
            <person name="Schippers A."/>
        </authorList>
    </citation>
    <scope>NUCLEOTIDE SEQUENCE [LARGE SCALE GENOMIC DNA]</scope>
    <source>
        <strain evidence="1 2">DSM 109850</strain>
    </source>
</reference>
<protein>
    <submittedName>
        <fullName evidence="1">DUF3050 domain-containing protein</fullName>
    </submittedName>
</protein>
<name>A0A7Y0L858_9FIRM</name>
<keyword evidence="2" id="KW-1185">Reference proteome</keyword>
<sequence length="252" mass="28463">MEALMVELELDHWKHQLGEHPLYRAITSVERLRVFMEHHVYAVWDFMSLAKRLQQELTSIDVPWTPGAVPGFARLINEIVLEEESDQDGRGGYASHFALYLEAMREVGADTRAVEQVVGAVAHGQPPEEAMEAAGAPAAAQAFVSHTLTIARQAPLHGVAAAFFYGREDLIPTLFSALMRQWRLDGRPVERFVYYLDRHIEVDGDKHGPMVRRLLEALCEGRPDRLDASRDIAQRVMRARLALWDAIDQAMV</sequence>
<dbReference type="SUPFAM" id="SSF48613">
    <property type="entry name" value="Heme oxygenase-like"/>
    <property type="match status" value="1"/>
</dbReference>
<proteinExistence type="predicted"/>